<dbReference type="Pfam" id="PF00294">
    <property type="entry name" value="PfkB"/>
    <property type="match status" value="1"/>
</dbReference>
<dbReference type="EMBL" id="KF900311">
    <property type="protein sequence ID" value="AIE90481.1"/>
    <property type="molecule type" value="Genomic_DNA"/>
</dbReference>
<dbReference type="InterPro" id="IPR011611">
    <property type="entry name" value="PfkB_dom"/>
</dbReference>
<dbReference type="AlphaFoldDB" id="A0A075FLZ2"/>
<name>A0A075FLZ2_9ARCH</name>
<protein>
    <submittedName>
        <fullName evidence="5">Ribokinase-like domain-containing protein</fullName>
    </submittedName>
</protein>
<dbReference type="PANTHER" id="PTHR10584:SF166">
    <property type="entry name" value="RIBOKINASE"/>
    <property type="match status" value="1"/>
</dbReference>
<dbReference type="GO" id="GO:0016301">
    <property type="term" value="F:kinase activity"/>
    <property type="evidence" value="ECO:0007669"/>
    <property type="project" value="UniProtKB-KW"/>
</dbReference>
<reference evidence="5" key="1">
    <citation type="journal article" date="2014" name="Genome Biol. Evol.">
        <title>Pangenome evidence for extensive interdomain horizontal transfer affecting lineage core and shell genes in uncultured planktonic thaumarchaeota and euryarchaeota.</title>
        <authorList>
            <person name="Deschamps P."/>
            <person name="Zivanovic Y."/>
            <person name="Moreira D."/>
            <person name="Rodriguez-Valera F."/>
            <person name="Lopez-Garcia P."/>
        </authorList>
    </citation>
    <scope>NUCLEOTIDE SEQUENCE</scope>
</reference>
<evidence type="ECO:0000259" key="4">
    <source>
        <dbReference type="Pfam" id="PF00294"/>
    </source>
</evidence>
<dbReference type="InterPro" id="IPR029056">
    <property type="entry name" value="Ribokinase-like"/>
</dbReference>
<accession>A0A075FLZ2</accession>
<evidence type="ECO:0000256" key="1">
    <source>
        <dbReference type="ARBA" id="ARBA00010688"/>
    </source>
</evidence>
<dbReference type="GO" id="GO:0005829">
    <property type="term" value="C:cytosol"/>
    <property type="evidence" value="ECO:0007669"/>
    <property type="project" value="TreeGrafter"/>
</dbReference>
<dbReference type="Gene3D" id="3.40.1190.20">
    <property type="match status" value="1"/>
</dbReference>
<dbReference type="InterPro" id="IPR002173">
    <property type="entry name" value="Carboh/pur_kinase_PfkB_CS"/>
</dbReference>
<evidence type="ECO:0000256" key="3">
    <source>
        <dbReference type="ARBA" id="ARBA00022777"/>
    </source>
</evidence>
<dbReference type="SUPFAM" id="SSF53613">
    <property type="entry name" value="Ribokinase-like"/>
    <property type="match status" value="1"/>
</dbReference>
<feature type="domain" description="Carbohydrate kinase PfkB" evidence="4">
    <location>
        <begin position="13"/>
        <end position="273"/>
    </location>
</feature>
<dbReference type="PROSITE" id="PS00584">
    <property type="entry name" value="PFKB_KINASES_2"/>
    <property type="match status" value="1"/>
</dbReference>
<organism evidence="5">
    <name type="scientific">uncultured marine thaumarchaeote AD1000_04_C02</name>
    <dbReference type="NCBI Taxonomy" id="1455881"/>
    <lineage>
        <taxon>Archaea</taxon>
        <taxon>Nitrososphaerota</taxon>
        <taxon>environmental samples</taxon>
    </lineage>
</organism>
<dbReference type="PANTHER" id="PTHR10584">
    <property type="entry name" value="SUGAR KINASE"/>
    <property type="match status" value="1"/>
</dbReference>
<proteinExistence type="inferred from homology"/>
<evidence type="ECO:0000313" key="5">
    <source>
        <dbReference type="EMBL" id="AIE90481.1"/>
    </source>
</evidence>
<keyword evidence="2" id="KW-0808">Transferase</keyword>
<keyword evidence="3 5" id="KW-0418">Kinase</keyword>
<evidence type="ECO:0000256" key="2">
    <source>
        <dbReference type="ARBA" id="ARBA00022679"/>
    </source>
</evidence>
<comment type="similarity">
    <text evidence="1">Belongs to the carbohydrate kinase PfkB family.</text>
</comment>
<sequence>MLTVFGSTALDTIRTPTKVLKDVLGGAATFASISASFFVKPGLIAVVGKDFPKKYHKILAERLDLSGLSIKDGKTFRYSGSYDNTLSLRTTLRTDLNVLKNFKPIVPEDYKKSKFVYLANNDPDQNRSLIKEFDNVKFSMCDTIDFWISTKRASVVKMFKSVDAVVINDEEAKLLTKEFNLIKCAKKIMSWGTKYVIIKKGEHGSLLFFEDVVFPSAAFSLEKIVDPTGAGDSFAGAMMGYLTSKNKTDLAAIKKSVIYGNVMGSFAVEGYGPEVLLRIKKSDIQKRMTKYEKMTCF</sequence>